<protein>
    <submittedName>
        <fullName evidence="2">Uncharacterized protein</fullName>
    </submittedName>
</protein>
<keyword evidence="3" id="KW-1185">Reference proteome</keyword>
<dbReference type="EMBL" id="OX459942">
    <property type="protein sequence ID" value="CAI9176210.1"/>
    <property type="molecule type" value="Genomic_DNA"/>
</dbReference>
<name>A0ABN8ZS01_RANTA</name>
<proteinExistence type="predicted"/>
<feature type="region of interest" description="Disordered" evidence="1">
    <location>
        <begin position="34"/>
        <end position="68"/>
    </location>
</feature>
<accession>A0ABN8ZS01</accession>
<evidence type="ECO:0000313" key="3">
    <source>
        <dbReference type="Proteomes" id="UP001176941"/>
    </source>
</evidence>
<evidence type="ECO:0000256" key="1">
    <source>
        <dbReference type="SAM" id="MobiDB-lite"/>
    </source>
</evidence>
<gene>
    <name evidence="2" type="ORF">MRATA1EN1_LOCUS25172</name>
</gene>
<dbReference type="Proteomes" id="UP001176941">
    <property type="component" value="Chromosome 6"/>
</dbReference>
<feature type="compositionally biased region" description="Low complexity" evidence="1">
    <location>
        <begin position="34"/>
        <end position="46"/>
    </location>
</feature>
<evidence type="ECO:0000313" key="2">
    <source>
        <dbReference type="EMBL" id="CAI9176210.1"/>
    </source>
</evidence>
<sequence>MPAHPSPGLRKAETALASSVACWAPDAMARAEGPALPGPWPGLLEPKTAGARRPGWGPLPPSLSGPGSASLDPKGCVGHLHNRGAAASFPLFISACCFILWVSGLGRGSRAECGSSMRFPEPCGELSRTVNETVARAGQLPAGGLVEPGRLRGSRCARVTWPSEGAS</sequence>
<reference evidence="2" key="1">
    <citation type="submission" date="2023-04" db="EMBL/GenBank/DDBJ databases">
        <authorList>
            <consortium name="ELIXIR-Norway"/>
        </authorList>
    </citation>
    <scope>NUCLEOTIDE SEQUENCE [LARGE SCALE GENOMIC DNA]</scope>
</reference>
<organism evidence="2 3">
    <name type="scientific">Rangifer tarandus platyrhynchus</name>
    <name type="common">Svalbard reindeer</name>
    <dbReference type="NCBI Taxonomy" id="3082113"/>
    <lineage>
        <taxon>Eukaryota</taxon>
        <taxon>Metazoa</taxon>
        <taxon>Chordata</taxon>
        <taxon>Craniata</taxon>
        <taxon>Vertebrata</taxon>
        <taxon>Euteleostomi</taxon>
        <taxon>Mammalia</taxon>
        <taxon>Eutheria</taxon>
        <taxon>Laurasiatheria</taxon>
        <taxon>Artiodactyla</taxon>
        <taxon>Ruminantia</taxon>
        <taxon>Pecora</taxon>
        <taxon>Cervidae</taxon>
        <taxon>Odocoileinae</taxon>
        <taxon>Rangifer</taxon>
    </lineage>
</organism>